<dbReference type="Proteomes" id="UP000784294">
    <property type="component" value="Unassembled WGS sequence"/>
</dbReference>
<protein>
    <submittedName>
        <fullName evidence="2">Uncharacterized protein</fullName>
    </submittedName>
</protein>
<reference evidence="2" key="1">
    <citation type="submission" date="2018-11" db="EMBL/GenBank/DDBJ databases">
        <authorList>
            <consortium name="Pathogen Informatics"/>
        </authorList>
    </citation>
    <scope>NUCLEOTIDE SEQUENCE</scope>
</reference>
<comment type="caution">
    <text evidence="2">The sequence shown here is derived from an EMBL/GenBank/DDBJ whole genome shotgun (WGS) entry which is preliminary data.</text>
</comment>
<feature type="chain" id="PRO_5018665303" evidence="1">
    <location>
        <begin position="35"/>
        <end position="100"/>
    </location>
</feature>
<evidence type="ECO:0000313" key="2">
    <source>
        <dbReference type="EMBL" id="VEL32494.1"/>
    </source>
</evidence>
<dbReference type="EMBL" id="CAAALY010244247">
    <property type="protein sequence ID" value="VEL32494.1"/>
    <property type="molecule type" value="Genomic_DNA"/>
</dbReference>
<organism evidence="2 3">
    <name type="scientific">Protopolystoma xenopodis</name>
    <dbReference type="NCBI Taxonomy" id="117903"/>
    <lineage>
        <taxon>Eukaryota</taxon>
        <taxon>Metazoa</taxon>
        <taxon>Spiralia</taxon>
        <taxon>Lophotrochozoa</taxon>
        <taxon>Platyhelminthes</taxon>
        <taxon>Monogenea</taxon>
        <taxon>Polyopisthocotylea</taxon>
        <taxon>Polystomatidea</taxon>
        <taxon>Polystomatidae</taxon>
        <taxon>Protopolystoma</taxon>
    </lineage>
</organism>
<keyword evidence="3" id="KW-1185">Reference proteome</keyword>
<sequence length="100" mass="11302">MEKRLGFMRLHSLLKISIAYRALLLLALAAGTESNQDLREDWLVTEDEKTSTVRFNCSSRHIAPFNLLSSQGVSFNWTIHEGCPEVDAVIKEVCIVVVLR</sequence>
<evidence type="ECO:0000256" key="1">
    <source>
        <dbReference type="SAM" id="SignalP"/>
    </source>
</evidence>
<name>A0A3S5CSB6_9PLAT</name>
<proteinExistence type="predicted"/>
<dbReference type="AlphaFoldDB" id="A0A3S5CSB6"/>
<feature type="signal peptide" evidence="1">
    <location>
        <begin position="1"/>
        <end position="34"/>
    </location>
</feature>
<evidence type="ECO:0000313" key="3">
    <source>
        <dbReference type="Proteomes" id="UP000784294"/>
    </source>
</evidence>
<gene>
    <name evidence="2" type="ORF">PXEA_LOCUS25934</name>
</gene>
<keyword evidence="1" id="KW-0732">Signal</keyword>
<accession>A0A3S5CSB6</accession>